<dbReference type="GO" id="GO:0006536">
    <property type="term" value="P:glutamate metabolic process"/>
    <property type="evidence" value="ECO:0007669"/>
    <property type="project" value="Ensembl"/>
</dbReference>
<dbReference type="SUPFAM" id="SSF100950">
    <property type="entry name" value="NagB/RpiA/CoA transferase-like"/>
    <property type="match status" value="1"/>
</dbReference>
<dbReference type="GO" id="GO:0030272">
    <property type="term" value="F:5-formyltetrahydrofolate cyclo-ligase activity"/>
    <property type="evidence" value="ECO:0000318"/>
    <property type="project" value="GO_Central"/>
</dbReference>
<reference evidence="8" key="1">
    <citation type="submission" date="2009-12" db="EMBL/GenBank/DDBJ databases">
        <title>The Genome Sequence of Anolis carolinensis (Green Anole Lizard).</title>
        <authorList>
            <consortium name="The Genome Sequencing Platform"/>
            <person name="Di Palma F."/>
            <person name="Alfoldi J."/>
            <person name="Heiman D."/>
            <person name="Young S."/>
            <person name="Grabherr M."/>
            <person name="Johnson J."/>
            <person name="Lander E.S."/>
            <person name="Lindblad-Toh K."/>
        </authorList>
    </citation>
    <scope>NUCLEOTIDE SEQUENCE [LARGE SCALE GENOMIC DNA]</scope>
    <source>
        <strain evidence="8">JBL SC #1</strain>
    </source>
</reference>
<dbReference type="GO" id="GO:0005739">
    <property type="term" value="C:mitochondrion"/>
    <property type="evidence" value="ECO:0000318"/>
    <property type="project" value="GO_Central"/>
</dbReference>
<dbReference type="GO" id="GO:0005829">
    <property type="term" value="C:cytosol"/>
    <property type="evidence" value="ECO:0007669"/>
    <property type="project" value="Ensembl"/>
</dbReference>
<comment type="cofactor">
    <cofactor evidence="7">
        <name>Mg(2+)</name>
        <dbReference type="ChEBI" id="CHEBI:18420"/>
    </cofactor>
</comment>
<dbReference type="Proteomes" id="UP000001646">
    <property type="component" value="Unplaced"/>
</dbReference>
<dbReference type="GO" id="GO:0009396">
    <property type="term" value="P:folic acid-containing compound biosynthetic process"/>
    <property type="evidence" value="ECO:0000318"/>
    <property type="project" value="GO_Central"/>
</dbReference>
<dbReference type="GO" id="GO:0005524">
    <property type="term" value="F:ATP binding"/>
    <property type="evidence" value="ECO:0007669"/>
    <property type="project" value="UniProtKB-KW"/>
</dbReference>
<evidence type="ECO:0000256" key="1">
    <source>
        <dbReference type="ARBA" id="ARBA00010638"/>
    </source>
</evidence>
<keyword evidence="9" id="KW-1185">Reference proteome</keyword>
<dbReference type="GO" id="GO:0005737">
    <property type="term" value="C:cytoplasm"/>
    <property type="evidence" value="ECO:0000318"/>
    <property type="project" value="GO_Central"/>
</dbReference>
<evidence type="ECO:0000256" key="2">
    <source>
        <dbReference type="ARBA" id="ARBA00022741"/>
    </source>
</evidence>
<evidence type="ECO:0000256" key="7">
    <source>
        <dbReference type="RuleBase" id="RU361279"/>
    </source>
</evidence>
<dbReference type="HOGENOM" id="CLU_066245_2_1_1"/>
<gene>
    <name evidence="8" type="primary">MTHFS</name>
</gene>
<dbReference type="GO" id="GO:0035999">
    <property type="term" value="P:tetrahydrofolate interconversion"/>
    <property type="evidence" value="ECO:0000318"/>
    <property type="project" value="GO_Central"/>
</dbReference>
<dbReference type="GeneTree" id="ENSGT00390000017791"/>
<dbReference type="EC" id="6.3.3.2" evidence="5 7"/>
<protein>
    <recommendedName>
        <fullName evidence="5 7">5-formyltetrahydrofolate cyclo-ligase</fullName>
        <ecNumber evidence="5 7">6.3.3.2</ecNumber>
    </recommendedName>
</protein>
<evidence type="ECO:0000256" key="6">
    <source>
        <dbReference type="PIRSR" id="PIRSR006806-1"/>
    </source>
</evidence>
<dbReference type="STRING" id="28377.ENSACAP00000011647"/>
<feature type="binding site" evidence="6">
    <location>
        <position position="32"/>
    </location>
    <ligand>
        <name>substrate</name>
    </ligand>
</feature>
<dbReference type="GO" id="GO:0046872">
    <property type="term" value="F:metal ion binding"/>
    <property type="evidence" value="ECO:0007669"/>
    <property type="project" value="UniProtKB-KW"/>
</dbReference>
<evidence type="ECO:0000256" key="3">
    <source>
        <dbReference type="ARBA" id="ARBA00022840"/>
    </source>
</evidence>
<dbReference type="eggNOG" id="KOG3093">
    <property type="taxonomic scope" value="Eukaryota"/>
</dbReference>
<evidence type="ECO:0000256" key="5">
    <source>
        <dbReference type="ARBA" id="ARBA00038966"/>
    </source>
</evidence>
<comment type="catalytic activity">
    <reaction evidence="4 7">
        <text>(6S)-5-formyl-5,6,7,8-tetrahydrofolate + ATP = (6R)-5,10-methenyltetrahydrofolate + ADP + phosphate</text>
        <dbReference type="Rhea" id="RHEA:10488"/>
        <dbReference type="ChEBI" id="CHEBI:30616"/>
        <dbReference type="ChEBI" id="CHEBI:43474"/>
        <dbReference type="ChEBI" id="CHEBI:57455"/>
        <dbReference type="ChEBI" id="CHEBI:57457"/>
        <dbReference type="ChEBI" id="CHEBI:456216"/>
        <dbReference type="EC" id="6.3.3.2"/>
    </reaction>
</comment>
<dbReference type="InterPro" id="IPR037171">
    <property type="entry name" value="NagB/RpiA_transferase-like"/>
</dbReference>
<dbReference type="GO" id="GO:0005759">
    <property type="term" value="C:mitochondrial matrix"/>
    <property type="evidence" value="ECO:0007669"/>
    <property type="project" value="Ensembl"/>
</dbReference>
<dbReference type="NCBIfam" id="TIGR02727">
    <property type="entry name" value="MTHFS_bact"/>
    <property type="match status" value="1"/>
</dbReference>
<dbReference type="FunFam" id="3.40.50.10420:FF:000007">
    <property type="entry name" value="5-formyltetrahydrofolate cyclo-ligase"/>
    <property type="match status" value="1"/>
</dbReference>
<dbReference type="InterPro" id="IPR024185">
    <property type="entry name" value="FTHF_cligase-like_sf"/>
</dbReference>
<dbReference type="GO" id="GO:0046657">
    <property type="term" value="P:folic acid catabolic process"/>
    <property type="evidence" value="ECO:0007669"/>
    <property type="project" value="Ensembl"/>
</dbReference>
<name>H9GI82_ANOCA</name>
<accession>H9GI82</accession>
<feature type="binding site" evidence="6">
    <location>
        <begin position="117"/>
        <end position="125"/>
    </location>
    <ligand>
        <name>ATP</name>
        <dbReference type="ChEBI" id="CHEBI:30616"/>
    </ligand>
</feature>
<dbReference type="AlphaFoldDB" id="H9GI82"/>
<sequence>MVLLPGWMAFVMQHAQYQASRRIAVFLSMPDEIQTDEIIKDIFHQGKDCFIPRYEPQSNHMDMVKLASYEEIASLPLTSWNIHQPAENDGREEALTAPEGLDLILMPGLGFDKNGNRLGRGKGYYDAYLSRCMQHPKGKPYTIALAFKEQMCEAIPTSENDVKVDEILCDESKG</sequence>
<keyword evidence="7" id="KW-0479">Metal-binding</keyword>
<keyword evidence="7" id="KW-0460">Magnesium</keyword>
<evidence type="ECO:0000313" key="9">
    <source>
        <dbReference type="Proteomes" id="UP000001646"/>
    </source>
</evidence>
<dbReference type="Bgee" id="ENSACAG00000011900">
    <property type="expression patterns" value="Expressed in liver and 12 other cell types or tissues"/>
</dbReference>
<keyword evidence="3 6" id="KW-0067">ATP-binding</keyword>
<dbReference type="Pfam" id="PF01812">
    <property type="entry name" value="5-FTHF_cyc-lig"/>
    <property type="match status" value="1"/>
</dbReference>
<dbReference type="PIRSF" id="PIRSF006806">
    <property type="entry name" value="FTHF_cligase"/>
    <property type="match status" value="1"/>
</dbReference>
<dbReference type="Ensembl" id="ENSACAT00000011887.4">
    <property type="protein sequence ID" value="ENSACAP00000011647.4"/>
    <property type="gene ID" value="ENSACAG00000011900.4"/>
</dbReference>
<dbReference type="PANTHER" id="PTHR23407:SF1">
    <property type="entry name" value="5-FORMYLTETRAHYDROFOLATE CYCLO-LIGASE"/>
    <property type="match status" value="1"/>
</dbReference>
<evidence type="ECO:0000256" key="4">
    <source>
        <dbReference type="ARBA" id="ARBA00036539"/>
    </source>
</evidence>
<dbReference type="PANTHER" id="PTHR23407">
    <property type="entry name" value="ATPASE INHIBITOR/5-FORMYLTETRAHYDROFOLATE CYCLO-LIGASE"/>
    <property type="match status" value="1"/>
</dbReference>
<dbReference type="GO" id="GO:0005542">
    <property type="term" value="F:folic acid binding"/>
    <property type="evidence" value="ECO:0007669"/>
    <property type="project" value="Ensembl"/>
</dbReference>
<reference evidence="8" key="3">
    <citation type="submission" date="2025-09" db="UniProtKB">
        <authorList>
            <consortium name="Ensembl"/>
        </authorList>
    </citation>
    <scope>IDENTIFICATION</scope>
</reference>
<feature type="binding site" evidence="6">
    <location>
        <position position="27"/>
    </location>
    <ligand>
        <name>substrate</name>
    </ligand>
</feature>
<dbReference type="Gene3D" id="3.40.50.10420">
    <property type="entry name" value="NagB/RpiA/CoA transferase-like"/>
    <property type="match status" value="1"/>
</dbReference>
<dbReference type="InParanoid" id="H9GI82"/>
<proteinExistence type="inferred from homology"/>
<keyword evidence="2 6" id="KW-0547">Nucleotide-binding</keyword>
<organism evidence="8 9">
    <name type="scientific">Anolis carolinensis</name>
    <name type="common">Green anole</name>
    <name type="synonym">American chameleon</name>
    <dbReference type="NCBI Taxonomy" id="28377"/>
    <lineage>
        <taxon>Eukaryota</taxon>
        <taxon>Metazoa</taxon>
        <taxon>Chordata</taxon>
        <taxon>Craniata</taxon>
        <taxon>Vertebrata</taxon>
        <taxon>Euteleostomi</taxon>
        <taxon>Lepidosauria</taxon>
        <taxon>Squamata</taxon>
        <taxon>Bifurcata</taxon>
        <taxon>Unidentata</taxon>
        <taxon>Episquamata</taxon>
        <taxon>Toxicofera</taxon>
        <taxon>Iguania</taxon>
        <taxon>Dactyloidae</taxon>
        <taxon>Anolis</taxon>
    </lineage>
</organism>
<comment type="similarity">
    <text evidence="1 7">Belongs to the 5-formyltetrahydrofolate cyclo-ligase family.</text>
</comment>
<reference evidence="8" key="2">
    <citation type="submission" date="2025-08" db="UniProtKB">
        <authorList>
            <consortium name="Ensembl"/>
        </authorList>
    </citation>
    <scope>IDENTIFICATION</scope>
</reference>
<dbReference type="InterPro" id="IPR002698">
    <property type="entry name" value="FTHF_cligase"/>
</dbReference>
<evidence type="ECO:0000313" key="8">
    <source>
        <dbReference type="Ensembl" id="ENSACAP00000011647.4"/>
    </source>
</evidence>